<feature type="region of interest" description="Disordered" evidence="1">
    <location>
        <begin position="1"/>
        <end position="37"/>
    </location>
</feature>
<feature type="compositionally biased region" description="Low complexity" evidence="1">
    <location>
        <begin position="13"/>
        <end position="26"/>
    </location>
</feature>
<protein>
    <submittedName>
        <fullName evidence="2">Uncharacterized protein</fullName>
    </submittedName>
</protein>
<organism evidence="2 3">
    <name type="scientific">Hibiscus sabdariffa</name>
    <name type="common">roselle</name>
    <dbReference type="NCBI Taxonomy" id="183260"/>
    <lineage>
        <taxon>Eukaryota</taxon>
        <taxon>Viridiplantae</taxon>
        <taxon>Streptophyta</taxon>
        <taxon>Embryophyta</taxon>
        <taxon>Tracheophyta</taxon>
        <taxon>Spermatophyta</taxon>
        <taxon>Magnoliopsida</taxon>
        <taxon>eudicotyledons</taxon>
        <taxon>Gunneridae</taxon>
        <taxon>Pentapetalae</taxon>
        <taxon>rosids</taxon>
        <taxon>malvids</taxon>
        <taxon>Malvales</taxon>
        <taxon>Malvaceae</taxon>
        <taxon>Malvoideae</taxon>
        <taxon>Hibiscus</taxon>
    </lineage>
</organism>
<sequence length="120" mass="13289">MESQSGDEPNFTSSGSASGSGPVSSSQNENSSPPWNYVTKLEKRGGAIGGTWNYRYNICGETCNGSYTRVKANLLQISGQWVAICKKVTRNKKKLEMLKLLEEWEKKKKQGASRETHLPC</sequence>
<comment type="caution">
    <text evidence="2">The sequence shown here is derived from an EMBL/GenBank/DDBJ whole genome shotgun (WGS) entry which is preliminary data.</text>
</comment>
<evidence type="ECO:0000313" key="3">
    <source>
        <dbReference type="Proteomes" id="UP001396334"/>
    </source>
</evidence>
<proteinExistence type="predicted"/>
<dbReference type="Proteomes" id="UP001396334">
    <property type="component" value="Unassembled WGS sequence"/>
</dbReference>
<gene>
    <name evidence="2" type="ORF">V6N11_034168</name>
</gene>
<feature type="compositionally biased region" description="Polar residues" evidence="1">
    <location>
        <begin position="1"/>
        <end position="12"/>
    </location>
</feature>
<reference evidence="2 3" key="1">
    <citation type="journal article" date="2024" name="G3 (Bethesda)">
        <title>Genome assembly of Hibiscus sabdariffa L. provides insights into metabolisms of medicinal natural products.</title>
        <authorList>
            <person name="Kim T."/>
        </authorList>
    </citation>
    <scope>NUCLEOTIDE SEQUENCE [LARGE SCALE GENOMIC DNA]</scope>
    <source>
        <strain evidence="2">TK-2024</strain>
        <tissue evidence="2">Old leaves</tissue>
    </source>
</reference>
<evidence type="ECO:0000256" key="1">
    <source>
        <dbReference type="SAM" id="MobiDB-lite"/>
    </source>
</evidence>
<name>A0ABR2S2G8_9ROSI</name>
<keyword evidence="3" id="KW-1185">Reference proteome</keyword>
<accession>A0ABR2S2G8</accession>
<evidence type="ECO:0000313" key="2">
    <source>
        <dbReference type="EMBL" id="KAK9019129.1"/>
    </source>
</evidence>
<dbReference type="EMBL" id="JBBPBN010000018">
    <property type="protein sequence ID" value="KAK9019129.1"/>
    <property type="molecule type" value="Genomic_DNA"/>
</dbReference>